<dbReference type="AlphaFoldDB" id="A0A9P0F350"/>
<evidence type="ECO:0000313" key="3">
    <source>
        <dbReference type="EMBL" id="CAH0386937.1"/>
    </source>
</evidence>
<dbReference type="EMBL" id="OU963864">
    <property type="protein sequence ID" value="CAH0386937.1"/>
    <property type="molecule type" value="Genomic_DNA"/>
</dbReference>
<proteinExistence type="predicted"/>
<gene>
    <name evidence="3" type="ORF">BEMITA_LOCUS6001</name>
</gene>
<dbReference type="Proteomes" id="UP001152759">
    <property type="component" value="Chromosome 3"/>
</dbReference>
<keyword evidence="4" id="KW-1185">Reference proteome</keyword>
<feature type="domain" description="AAA-ATPase-like" evidence="2">
    <location>
        <begin position="159"/>
        <end position="312"/>
    </location>
</feature>
<name>A0A9P0F350_BEMTA</name>
<organism evidence="3 4">
    <name type="scientific">Bemisia tabaci</name>
    <name type="common">Sweetpotato whitefly</name>
    <name type="synonym">Aleurodes tabaci</name>
    <dbReference type="NCBI Taxonomy" id="7038"/>
    <lineage>
        <taxon>Eukaryota</taxon>
        <taxon>Metazoa</taxon>
        <taxon>Ecdysozoa</taxon>
        <taxon>Arthropoda</taxon>
        <taxon>Hexapoda</taxon>
        <taxon>Insecta</taxon>
        <taxon>Pterygota</taxon>
        <taxon>Neoptera</taxon>
        <taxon>Paraneoptera</taxon>
        <taxon>Hemiptera</taxon>
        <taxon>Sternorrhyncha</taxon>
        <taxon>Aleyrodoidea</taxon>
        <taxon>Aleyrodidae</taxon>
        <taxon>Aleyrodinae</taxon>
        <taxon>Bemisia</taxon>
    </lineage>
</organism>
<accession>A0A9P0F350</accession>
<evidence type="ECO:0000256" key="1">
    <source>
        <dbReference type="SAM" id="SignalP"/>
    </source>
</evidence>
<evidence type="ECO:0000313" key="4">
    <source>
        <dbReference type="Proteomes" id="UP001152759"/>
    </source>
</evidence>
<dbReference type="PANTHER" id="PTHR34825">
    <property type="entry name" value="CONSERVED PROTEIN, WITH A WEAK D-GALACTARATE DEHYDRATASE/ALTRONATE HYDROLASE DOMAIN"/>
    <property type="match status" value="1"/>
</dbReference>
<feature type="signal peptide" evidence="1">
    <location>
        <begin position="1"/>
        <end position="20"/>
    </location>
</feature>
<keyword evidence="1" id="KW-0732">Signal</keyword>
<dbReference type="InterPro" id="IPR018631">
    <property type="entry name" value="AAA-ATPase-like_dom"/>
</dbReference>
<feature type="chain" id="PRO_5040198258" description="AAA-ATPase-like domain-containing protein" evidence="1">
    <location>
        <begin position="21"/>
        <end position="643"/>
    </location>
</feature>
<dbReference type="Pfam" id="PF09820">
    <property type="entry name" value="AAA-ATPase_like"/>
    <property type="match status" value="1"/>
</dbReference>
<reference evidence="3" key="1">
    <citation type="submission" date="2021-12" db="EMBL/GenBank/DDBJ databases">
        <authorList>
            <person name="King R."/>
        </authorList>
    </citation>
    <scope>NUCLEOTIDE SEQUENCE</scope>
</reference>
<sequence>MILRLLFAITSALGASNIDGEPPACAMFKNLTKTREFIDKSLLISNILDTRKHIYIEAPPGFGKSTNLQMLRDFFAMQVDSMGYSINPAKILKIDATFREALRRCGGRRNTSTERGAFVMDTKDRSIDVNVTEALGISRNPLKNYDTFSKLPLKIYEQSPELFETQFARYPVLMVDLGALSTNSYQEFVRSFEIMVAKLFDQFRYLLKSSRLGQNNKDIFIRFRDRYKELGIEEVVRGGERLVQLLSAHHHRKSIVLVDNFDVPIRAALLAPHLNEQSFKGIKWSVSQFVKLLIKSSFVFRAVVTGNLRLEITDELIHFSIFEDPFLHRYFGFTEDDISELAIRFDDQKHITDIQNWYGNYITTPKGRKLYNTRSAISYFKTGDLKPHRNEALKFKTLKNLLDYEWAGRDVEDAFDNNTRILIRQKIPAKHLEDLKRTIVDSNQITVDTNLVLQILLDHGLYALVDENKLYVPNIEAMLDIKTLIFDRTYYINKLNITDYAIDTFVQSLEQLTSEDASYCNFSNAIKALFKYRVPRGARELAHTLLTLAADSRKFDLVRGPETPDCKRQDVLVKQRKDKGIIIRVTVDPLDYEEVKSVLLKSFQVFPDCKAKIGILLGLKRRGLLADLGMMYKFDNRTVVDNR</sequence>
<protein>
    <recommendedName>
        <fullName evidence="2">AAA-ATPase-like domain-containing protein</fullName>
    </recommendedName>
</protein>
<dbReference type="PANTHER" id="PTHR34825:SF1">
    <property type="entry name" value="AAA-ATPASE-LIKE DOMAIN-CONTAINING PROTEIN"/>
    <property type="match status" value="1"/>
</dbReference>
<evidence type="ECO:0000259" key="2">
    <source>
        <dbReference type="Pfam" id="PF09820"/>
    </source>
</evidence>